<dbReference type="PROSITE" id="PS50966">
    <property type="entry name" value="ZF_SWIM"/>
    <property type="match status" value="1"/>
</dbReference>
<name>A0ABR0V8F2_REHGL</name>
<feature type="domain" description="SWIM-type" evidence="6">
    <location>
        <begin position="127"/>
        <end position="159"/>
    </location>
</feature>
<feature type="compositionally biased region" description="Basic residues" evidence="5">
    <location>
        <begin position="229"/>
        <end position="239"/>
    </location>
</feature>
<organism evidence="7 8">
    <name type="scientific">Rehmannia glutinosa</name>
    <name type="common">Chinese foxglove</name>
    <dbReference type="NCBI Taxonomy" id="99300"/>
    <lineage>
        <taxon>Eukaryota</taxon>
        <taxon>Viridiplantae</taxon>
        <taxon>Streptophyta</taxon>
        <taxon>Embryophyta</taxon>
        <taxon>Tracheophyta</taxon>
        <taxon>Spermatophyta</taxon>
        <taxon>Magnoliopsida</taxon>
        <taxon>eudicotyledons</taxon>
        <taxon>Gunneridae</taxon>
        <taxon>Pentapetalae</taxon>
        <taxon>asterids</taxon>
        <taxon>lamiids</taxon>
        <taxon>Lamiales</taxon>
        <taxon>Orobanchaceae</taxon>
        <taxon>Rehmannieae</taxon>
        <taxon>Rehmannia</taxon>
    </lineage>
</organism>
<keyword evidence="8" id="KW-1185">Reference proteome</keyword>
<evidence type="ECO:0000256" key="5">
    <source>
        <dbReference type="SAM" id="MobiDB-lite"/>
    </source>
</evidence>
<dbReference type="SMART" id="SM00575">
    <property type="entry name" value="ZnF_PMZ"/>
    <property type="match status" value="1"/>
</dbReference>
<feature type="region of interest" description="Disordered" evidence="5">
    <location>
        <begin position="203"/>
        <end position="249"/>
    </location>
</feature>
<dbReference type="EMBL" id="JABTTQ020001580">
    <property type="protein sequence ID" value="KAK6130379.1"/>
    <property type="molecule type" value="Genomic_DNA"/>
</dbReference>
<sequence>MAKRGEFQPSPDYDAIGQNSPFTLKIYHGGIMREYPVRNYSGGQFDFFDRVDGDEFRLIELKALVEGIRKLIMSRLQVNRDKARDWDCTIYPRIKALILKNMKDAGECIPMKSDDWHFDIAGPFDQHNVDMQQKSCSCRRWDLTGIPCRYVISAIWCRNEEPEEYVHDCYKVSTYLSVYENAIMGVNGIELWPKVDLPAPLPPNYENRPGRPKKMRMRQADEPPSHNATKLRRTRKSRNAGRCGVLGHN</sequence>
<evidence type="ECO:0000256" key="3">
    <source>
        <dbReference type="ARBA" id="ARBA00022833"/>
    </source>
</evidence>
<accession>A0ABR0V8F2</accession>
<dbReference type="InterPro" id="IPR006564">
    <property type="entry name" value="Znf_PMZ"/>
</dbReference>
<gene>
    <name evidence="7" type="ORF">DH2020_035884</name>
</gene>
<dbReference type="Proteomes" id="UP001318860">
    <property type="component" value="Unassembled WGS sequence"/>
</dbReference>
<protein>
    <recommendedName>
        <fullName evidence="6">SWIM-type domain-containing protein</fullName>
    </recommendedName>
</protein>
<proteinExistence type="predicted"/>
<dbReference type="Pfam" id="PF04434">
    <property type="entry name" value="SWIM"/>
    <property type="match status" value="1"/>
</dbReference>
<reference evidence="7 8" key="1">
    <citation type="journal article" date="2021" name="Comput. Struct. Biotechnol. J.">
        <title>De novo genome assembly of the potent medicinal plant Rehmannia glutinosa using nanopore technology.</title>
        <authorList>
            <person name="Ma L."/>
            <person name="Dong C."/>
            <person name="Song C."/>
            <person name="Wang X."/>
            <person name="Zheng X."/>
            <person name="Niu Y."/>
            <person name="Chen S."/>
            <person name="Feng W."/>
        </authorList>
    </citation>
    <scope>NUCLEOTIDE SEQUENCE [LARGE SCALE GENOMIC DNA]</scope>
    <source>
        <strain evidence="7">DH-2019</strain>
    </source>
</reference>
<evidence type="ECO:0000256" key="1">
    <source>
        <dbReference type="ARBA" id="ARBA00022723"/>
    </source>
</evidence>
<dbReference type="PANTHER" id="PTHR31973:SF187">
    <property type="entry name" value="MUTATOR TRANSPOSASE MUDRA PROTEIN"/>
    <property type="match status" value="1"/>
</dbReference>
<dbReference type="InterPro" id="IPR007527">
    <property type="entry name" value="Znf_SWIM"/>
</dbReference>
<evidence type="ECO:0000313" key="7">
    <source>
        <dbReference type="EMBL" id="KAK6130379.1"/>
    </source>
</evidence>
<evidence type="ECO:0000313" key="8">
    <source>
        <dbReference type="Proteomes" id="UP001318860"/>
    </source>
</evidence>
<evidence type="ECO:0000259" key="6">
    <source>
        <dbReference type="PROSITE" id="PS50966"/>
    </source>
</evidence>
<dbReference type="PANTHER" id="PTHR31973">
    <property type="entry name" value="POLYPROTEIN, PUTATIVE-RELATED"/>
    <property type="match status" value="1"/>
</dbReference>
<keyword evidence="3" id="KW-0862">Zinc</keyword>
<evidence type="ECO:0000256" key="2">
    <source>
        <dbReference type="ARBA" id="ARBA00022771"/>
    </source>
</evidence>
<comment type="caution">
    <text evidence="7">The sequence shown here is derived from an EMBL/GenBank/DDBJ whole genome shotgun (WGS) entry which is preliminary data.</text>
</comment>
<keyword evidence="1" id="KW-0479">Metal-binding</keyword>
<evidence type="ECO:0000256" key="4">
    <source>
        <dbReference type="PROSITE-ProRule" id="PRU00325"/>
    </source>
</evidence>
<keyword evidence="2 4" id="KW-0863">Zinc-finger</keyword>